<dbReference type="GO" id="GO:0034361">
    <property type="term" value="C:very-low-density lipoprotein particle"/>
    <property type="evidence" value="ECO:0007669"/>
    <property type="project" value="UniProtKB-UniRule"/>
</dbReference>
<evidence type="ECO:0000256" key="10">
    <source>
        <dbReference type="ARBA" id="ARBA00023055"/>
    </source>
</evidence>
<sequence length="183" mass="20291">MECTLASEVNTLCLYKYCMRTARDAHHSICLGLLSTHKLQRRDHCAVIMRKFLVCAVLIALLTIGTESSRIPRQAEEEGDGIVEAQEEAVAAPAEEEAPHAEEHSAPAPAEEEAVKQGTAARVMNTLRSYYDQTLNTASGYLEDIRELKLEEKAKNLYVETTTAVRTYAGVVQDQLYHMVGAH</sequence>
<dbReference type="GO" id="GO:0016042">
    <property type="term" value="P:lipid catabolic process"/>
    <property type="evidence" value="ECO:0007669"/>
    <property type="project" value="UniProtKB-UniRule"/>
</dbReference>
<evidence type="ECO:0000256" key="3">
    <source>
        <dbReference type="ARBA" id="ARBA00013947"/>
    </source>
</evidence>
<evidence type="ECO:0000256" key="4">
    <source>
        <dbReference type="ARBA" id="ARBA00022448"/>
    </source>
</evidence>
<dbReference type="Gene3D" id="1.10.1440.10">
    <property type="entry name" value="Apolipoprotein C-II"/>
    <property type="match status" value="1"/>
</dbReference>
<dbReference type="GO" id="GO:0060697">
    <property type="term" value="P:positive regulation of phospholipid catabolic process"/>
    <property type="evidence" value="ECO:0007669"/>
    <property type="project" value="TreeGrafter"/>
</dbReference>
<dbReference type="GO" id="GO:0016004">
    <property type="term" value="F:phospholipase activator activity"/>
    <property type="evidence" value="ECO:0007669"/>
    <property type="project" value="TreeGrafter"/>
</dbReference>
<keyword evidence="7 14" id="KW-0427">LDL</keyword>
<dbReference type="Pfam" id="PF05355">
    <property type="entry name" value="Apo-CII"/>
    <property type="match status" value="1"/>
</dbReference>
<dbReference type="GO" id="GO:0042627">
    <property type="term" value="C:chylomicron"/>
    <property type="evidence" value="ECO:0007669"/>
    <property type="project" value="UniProtKB-UniRule"/>
</dbReference>
<keyword evidence="14" id="KW-0732">Signal</keyword>
<keyword evidence="5 14" id="KW-0162">Chylomicron</keyword>
<keyword evidence="17" id="KW-1185">Reference proteome</keyword>
<keyword evidence="9 14" id="KW-0442">Lipid degradation</keyword>
<evidence type="ECO:0000256" key="5">
    <source>
        <dbReference type="ARBA" id="ARBA00022513"/>
    </source>
</evidence>
<name>A0AAV6G7D8_9TELE</name>
<evidence type="ECO:0000256" key="11">
    <source>
        <dbReference type="ARBA" id="ARBA00023098"/>
    </source>
</evidence>
<feature type="region of interest" description="Disordered" evidence="15">
    <location>
        <begin position="89"/>
        <end position="114"/>
    </location>
</feature>
<proteinExistence type="inferred from homology"/>
<evidence type="ECO:0000256" key="14">
    <source>
        <dbReference type="RuleBase" id="RU368054"/>
    </source>
</evidence>
<evidence type="ECO:0000313" key="16">
    <source>
        <dbReference type="EMBL" id="KAG5270994.1"/>
    </source>
</evidence>
<organism evidence="16 17">
    <name type="scientific">Alosa alosa</name>
    <name type="common">allis shad</name>
    <dbReference type="NCBI Taxonomy" id="278164"/>
    <lineage>
        <taxon>Eukaryota</taxon>
        <taxon>Metazoa</taxon>
        <taxon>Chordata</taxon>
        <taxon>Craniata</taxon>
        <taxon>Vertebrata</taxon>
        <taxon>Euteleostomi</taxon>
        <taxon>Actinopterygii</taxon>
        <taxon>Neopterygii</taxon>
        <taxon>Teleostei</taxon>
        <taxon>Clupei</taxon>
        <taxon>Clupeiformes</taxon>
        <taxon>Clupeoidei</taxon>
        <taxon>Clupeidae</taxon>
        <taxon>Alosa</taxon>
    </lineage>
</organism>
<dbReference type="PANTHER" id="PTHR16566">
    <property type="entry name" value="APOLIPOPROTEIN C-II"/>
    <property type="match status" value="1"/>
</dbReference>
<evidence type="ECO:0000256" key="2">
    <source>
        <dbReference type="ARBA" id="ARBA00007221"/>
    </source>
</evidence>
<keyword evidence="8 14" id="KW-0345">HDL</keyword>
<evidence type="ECO:0000256" key="1">
    <source>
        <dbReference type="ARBA" id="ARBA00004613"/>
    </source>
</evidence>
<dbReference type="GO" id="GO:0034364">
    <property type="term" value="C:high-density lipoprotein particle"/>
    <property type="evidence" value="ECO:0007669"/>
    <property type="project" value="UniProtKB-KW"/>
</dbReference>
<dbReference type="GO" id="GO:0034362">
    <property type="term" value="C:low-density lipoprotein particle"/>
    <property type="evidence" value="ECO:0007669"/>
    <property type="project" value="UniProtKB-UniRule"/>
</dbReference>
<dbReference type="GO" id="GO:0006869">
    <property type="term" value="P:lipid transport"/>
    <property type="evidence" value="ECO:0007669"/>
    <property type="project" value="UniProtKB-UniRule"/>
</dbReference>
<keyword evidence="10 14" id="KW-0445">Lipid transport</keyword>
<keyword evidence="4 14" id="KW-0813">Transport</keyword>
<dbReference type="EMBL" id="JADWDJ010000013">
    <property type="protein sequence ID" value="KAG5270994.1"/>
    <property type="molecule type" value="Genomic_DNA"/>
</dbReference>
<keyword evidence="12 14" id="KW-0850">VLDL</keyword>
<dbReference type="AlphaFoldDB" id="A0AAV6G7D8"/>
<comment type="function">
    <text evidence="14">Component of chylomicrons, very low-density lipoproteins (VLDL), low-density lipoproteins (LDL), and high-density lipoproteins (HDL) in plasma. Plays an important role in lipoprotein metabolism as an activator of lipoprotein lipase.</text>
</comment>
<evidence type="ECO:0000256" key="15">
    <source>
        <dbReference type="SAM" id="MobiDB-lite"/>
    </source>
</evidence>
<accession>A0AAV6G7D8</accession>
<dbReference type="Proteomes" id="UP000823561">
    <property type="component" value="Chromosome 13"/>
</dbReference>
<evidence type="ECO:0000313" key="17">
    <source>
        <dbReference type="Proteomes" id="UP000823561"/>
    </source>
</evidence>
<dbReference type="InterPro" id="IPR008019">
    <property type="entry name" value="Apo-CII"/>
</dbReference>
<evidence type="ECO:0000256" key="9">
    <source>
        <dbReference type="ARBA" id="ARBA00022963"/>
    </source>
</evidence>
<comment type="subcellular location">
    <subcellularLocation>
        <location evidence="1 14">Secreted</location>
    </subcellularLocation>
</comment>
<protein>
    <recommendedName>
        <fullName evidence="3 14">Apolipoprotein C-II</fullName>
        <shortName evidence="14">Apo-CII</shortName>
        <shortName evidence="14">ApoC-II</shortName>
    </recommendedName>
    <alternativeName>
        <fullName evidence="13 14">Apolipoprotein C2</fullName>
    </alternativeName>
</protein>
<evidence type="ECO:0000256" key="12">
    <source>
        <dbReference type="ARBA" id="ARBA00023313"/>
    </source>
</evidence>
<dbReference type="GO" id="GO:0043274">
    <property type="term" value="F:phospholipase binding"/>
    <property type="evidence" value="ECO:0007669"/>
    <property type="project" value="TreeGrafter"/>
</dbReference>
<comment type="caution">
    <text evidence="16">The sequence shown here is derived from an EMBL/GenBank/DDBJ whole genome shotgun (WGS) entry which is preliminary data.</text>
</comment>
<dbReference type="InterPro" id="IPR023121">
    <property type="entry name" value="ApoC-II_dom_sf"/>
</dbReference>
<gene>
    <name evidence="16" type="ORF">AALO_G00174680</name>
</gene>
<reference evidence="16" key="1">
    <citation type="submission" date="2020-10" db="EMBL/GenBank/DDBJ databases">
        <title>Chromosome-scale genome assembly of the Allis shad, Alosa alosa.</title>
        <authorList>
            <person name="Margot Z."/>
            <person name="Christophe K."/>
            <person name="Cabau C."/>
            <person name="Louis A."/>
            <person name="Berthelot C."/>
            <person name="Parey E."/>
            <person name="Roest Crollius H."/>
            <person name="Montfort J."/>
            <person name="Robinson-Rechavi M."/>
            <person name="Bucao C."/>
            <person name="Bouchez O."/>
            <person name="Gislard M."/>
            <person name="Lluch J."/>
            <person name="Milhes M."/>
            <person name="Lampietro C."/>
            <person name="Lopez Roques C."/>
            <person name="Donnadieu C."/>
            <person name="Braasch I."/>
            <person name="Desvignes T."/>
            <person name="Postlethwait J."/>
            <person name="Bobe J."/>
            <person name="Guiguen Y."/>
        </authorList>
    </citation>
    <scope>NUCLEOTIDE SEQUENCE</scope>
    <source>
        <strain evidence="16">M-15738</strain>
        <tissue evidence="16">Blood</tissue>
    </source>
</reference>
<evidence type="ECO:0000256" key="7">
    <source>
        <dbReference type="ARBA" id="ARBA00022710"/>
    </source>
</evidence>
<dbReference type="PANTHER" id="PTHR16566:SF0">
    <property type="entry name" value="APOLIPOPROTEIN C-II"/>
    <property type="match status" value="1"/>
</dbReference>
<keyword evidence="6 14" id="KW-0964">Secreted</keyword>
<keyword evidence="11 14" id="KW-0443">Lipid metabolism</keyword>
<evidence type="ECO:0000256" key="8">
    <source>
        <dbReference type="ARBA" id="ARBA00022850"/>
    </source>
</evidence>
<evidence type="ECO:0000256" key="13">
    <source>
        <dbReference type="ARBA" id="ARBA00031176"/>
    </source>
</evidence>
<comment type="similarity">
    <text evidence="2 14">Belongs to the apolipoprotein C2 family.</text>
</comment>
<evidence type="ECO:0000256" key="6">
    <source>
        <dbReference type="ARBA" id="ARBA00022525"/>
    </source>
</evidence>